<protein>
    <recommendedName>
        <fullName evidence="4">HTH CENPB-type domain-containing protein</fullName>
    </recommendedName>
</protein>
<dbReference type="EMBL" id="VSRR010000001">
    <property type="protein sequence ID" value="MPC07467.1"/>
    <property type="molecule type" value="Genomic_DNA"/>
</dbReference>
<proteinExistence type="predicted"/>
<feature type="compositionally biased region" description="Acidic residues" evidence="1">
    <location>
        <begin position="386"/>
        <end position="413"/>
    </location>
</feature>
<reference evidence="2 3" key="1">
    <citation type="submission" date="2019-05" db="EMBL/GenBank/DDBJ databases">
        <title>Another draft genome of Portunus trituberculatus and its Hox gene families provides insights of decapod evolution.</title>
        <authorList>
            <person name="Jeong J.-H."/>
            <person name="Song I."/>
            <person name="Kim S."/>
            <person name="Choi T."/>
            <person name="Kim D."/>
            <person name="Ryu S."/>
            <person name="Kim W."/>
        </authorList>
    </citation>
    <scope>NUCLEOTIDE SEQUENCE [LARGE SCALE GENOMIC DNA]</scope>
    <source>
        <tissue evidence="2">Muscle</tissue>
    </source>
</reference>
<feature type="compositionally biased region" description="Basic residues" evidence="1">
    <location>
        <begin position="334"/>
        <end position="344"/>
    </location>
</feature>
<keyword evidence="3" id="KW-1185">Reference proteome</keyword>
<sequence>MPRTFVPKGERQTGRTTFKEAFQYHVETGCSIREASKKFGMKVILQDAVSRSRKLSDGKTFVPLHGSPHKVFTKEQETQLCDYAIKIAKKTQLPAKKLRKLAYQYALACKSPCIPSAWEREQCATRDWYYAFMTRHPQLTLKALEGMPIARAVSFNKHSVGMFFYAYIEAMEKYRISPDRIFNLDESSLSTVMEPLKVACEKGKPVASQISHERGKSMTFVGIISAGATGIWPVNRNIFPDEVYRRAAVTDQPEPPLDNDREDHTAVASPTSHHPSNATEEPVISVSIVSSSTVFDCPPPLPSRDSSITTAAIPSTSSAGLSPQDIRPYPKVAARPRGKERKKVHACILTKNEAIENLREKSKKKSVAKKKKSCKTTKKKPQEPSSSEDEDNPEVVLDDSSEYSDEVDGEAEDQPYPFVQEAEIGDFIFVECW</sequence>
<evidence type="ECO:0000256" key="1">
    <source>
        <dbReference type="SAM" id="MobiDB-lite"/>
    </source>
</evidence>
<feature type="region of interest" description="Disordered" evidence="1">
    <location>
        <begin position="251"/>
        <end position="281"/>
    </location>
</feature>
<dbReference type="Proteomes" id="UP000324222">
    <property type="component" value="Unassembled WGS sequence"/>
</dbReference>
<name>A0A5B7CDJ2_PORTR</name>
<comment type="caution">
    <text evidence="2">The sequence shown here is derived from an EMBL/GenBank/DDBJ whole genome shotgun (WGS) entry which is preliminary data.</text>
</comment>
<evidence type="ECO:0008006" key="4">
    <source>
        <dbReference type="Google" id="ProtNLM"/>
    </source>
</evidence>
<accession>A0A5B7CDJ2</accession>
<feature type="compositionally biased region" description="Polar residues" evidence="1">
    <location>
        <begin position="268"/>
        <end position="279"/>
    </location>
</feature>
<dbReference type="OrthoDB" id="10616987at2759"/>
<feature type="compositionally biased region" description="Low complexity" evidence="1">
    <location>
        <begin position="306"/>
        <end position="319"/>
    </location>
</feature>
<dbReference type="AlphaFoldDB" id="A0A5B7CDJ2"/>
<feature type="compositionally biased region" description="Basic residues" evidence="1">
    <location>
        <begin position="361"/>
        <end position="379"/>
    </location>
</feature>
<organism evidence="2 3">
    <name type="scientific">Portunus trituberculatus</name>
    <name type="common">Swimming crab</name>
    <name type="synonym">Neptunus trituberculatus</name>
    <dbReference type="NCBI Taxonomy" id="210409"/>
    <lineage>
        <taxon>Eukaryota</taxon>
        <taxon>Metazoa</taxon>
        <taxon>Ecdysozoa</taxon>
        <taxon>Arthropoda</taxon>
        <taxon>Crustacea</taxon>
        <taxon>Multicrustacea</taxon>
        <taxon>Malacostraca</taxon>
        <taxon>Eumalacostraca</taxon>
        <taxon>Eucarida</taxon>
        <taxon>Decapoda</taxon>
        <taxon>Pleocyemata</taxon>
        <taxon>Brachyura</taxon>
        <taxon>Eubrachyura</taxon>
        <taxon>Portunoidea</taxon>
        <taxon>Portunidae</taxon>
        <taxon>Portuninae</taxon>
        <taxon>Portunus</taxon>
    </lineage>
</organism>
<gene>
    <name evidence="2" type="ORF">E2C01_000029</name>
</gene>
<feature type="region of interest" description="Disordered" evidence="1">
    <location>
        <begin position="359"/>
        <end position="418"/>
    </location>
</feature>
<evidence type="ECO:0000313" key="2">
    <source>
        <dbReference type="EMBL" id="MPC07467.1"/>
    </source>
</evidence>
<feature type="region of interest" description="Disordered" evidence="1">
    <location>
        <begin position="300"/>
        <end position="344"/>
    </location>
</feature>
<evidence type="ECO:0000313" key="3">
    <source>
        <dbReference type="Proteomes" id="UP000324222"/>
    </source>
</evidence>